<reference evidence="3" key="1">
    <citation type="journal article" date="2014" name="Science">
        <title>Ancient hybridizations among the ancestral genomes of bread wheat.</title>
        <authorList>
            <consortium name="International Wheat Genome Sequencing Consortium,"/>
            <person name="Marcussen T."/>
            <person name="Sandve S.R."/>
            <person name="Heier L."/>
            <person name="Spannagl M."/>
            <person name="Pfeifer M."/>
            <person name="Jakobsen K.S."/>
            <person name="Wulff B.B."/>
            <person name="Steuernagel B."/>
            <person name="Mayer K.F."/>
            <person name="Olsen O.A."/>
        </authorList>
    </citation>
    <scope>NUCLEOTIDE SEQUENCE [LARGE SCALE GENOMIC DNA]</scope>
    <source>
        <strain evidence="3">cv. AL8/78</strain>
    </source>
</reference>
<accession>A0A453K678</accession>
<reference evidence="2" key="3">
    <citation type="journal article" date="2017" name="Nature">
        <title>Genome sequence of the progenitor of the wheat D genome Aegilops tauschii.</title>
        <authorList>
            <person name="Luo M.C."/>
            <person name="Gu Y.Q."/>
            <person name="Puiu D."/>
            <person name="Wang H."/>
            <person name="Twardziok S.O."/>
            <person name="Deal K.R."/>
            <person name="Huo N."/>
            <person name="Zhu T."/>
            <person name="Wang L."/>
            <person name="Wang Y."/>
            <person name="McGuire P.E."/>
            <person name="Liu S."/>
            <person name="Long H."/>
            <person name="Ramasamy R.K."/>
            <person name="Rodriguez J.C."/>
            <person name="Van S.L."/>
            <person name="Yuan L."/>
            <person name="Wang Z."/>
            <person name="Xia Z."/>
            <person name="Xiao L."/>
            <person name="Anderson O.D."/>
            <person name="Ouyang S."/>
            <person name="Liang Y."/>
            <person name="Zimin A.V."/>
            <person name="Pertea G."/>
            <person name="Qi P."/>
            <person name="Bennetzen J.L."/>
            <person name="Dai X."/>
            <person name="Dawson M.W."/>
            <person name="Muller H.G."/>
            <person name="Kugler K."/>
            <person name="Rivarola-Duarte L."/>
            <person name="Spannagl M."/>
            <person name="Mayer K.F.X."/>
            <person name="Lu F.H."/>
            <person name="Bevan M.W."/>
            <person name="Leroy P."/>
            <person name="Li P."/>
            <person name="You F.M."/>
            <person name="Sun Q."/>
            <person name="Liu Z."/>
            <person name="Lyons E."/>
            <person name="Wicker T."/>
            <person name="Salzberg S.L."/>
            <person name="Devos K.M."/>
            <person name="Dvorak J."/>
        </authorList>
    </citation>
    <scope>NUCLEOTIDE SEQUENCE [LARGE SCALE GENOMIC DNA]</scope>
    <source>
        <strain evidence="2">cv. AL8/78</strain>
    </source>
</reference>
<keyword evidence="3" id="KW-1185">Reference proteome</keyword>
<dbReference type="AlphaFoldDB" id="A0A453K678"/>
<dbReference type="Proteomes" id="UP000015105">
    <property type="component" value="Chromosome 5D"/>
</dbReference>
<feature type="domain" description="Retrotransposon gag" evidence="1">
    <location>
        <begin position="65"/>
        <end position="156"/>
    </location>
</feature>
<reference evidence="2" key="5">
    <citation type="journal article" date="2021" name="G3 (Bethesda)">
        <title>Aegilops tauschii genome assembly Aet v5.0 features greater sequence contiguity and improved annotation.</title>
        <authorList>
            <person name="Wang L."/>
            <person name="Zhu T."/>
            <person name="Rodriguez J.C."/>
            <person name="Deal K.R."/>
            <person name="Dubcovsky J."/>
            <person name="McGuire P.E."/>
            <person name="Lux T."/>
            <person name="Spannagl M."/>
            <person name="Mayer K.F.X."/>
            <person name="Baldrich P."/>
            <person name="Meyers B.C."/>
            <person name="Huo N."/>
            <person name="Gu Y.Q."/>
            <person name="Zhou H."/>
            <person name="Devos K.M."/>
            <person name="Bennetzen J.L."/>
            <person name="Unver T."/>
            <person name="Budak H."/>
            <person name="Gulick P.J."/>
            <person name="Galiba G."/>
            <person name="Kalapos B."/>
            <person name="Nelson D.R."/>
            <person name="Li P."/>
            <person name="You F.M."/>
            <person name="Luo M.C."/>
            <person name="Dvorak J."/>
        </authorList>
    </citation>
    <scope>NUCLEOTIDE SEQUENCE [LARGE SCALE GENOMIC DNA]</scope>
    <source>
        <strain evidence="2">cv. AL8/78</strain>
    </source>
</reference>
<sequence length="180" mass="20828">NHGPPLLTARSPSSSEIDCHGDHYIKPPKHDFPRFDGNAPRIWLDRCTTYFELYRVPQHSWVTTAALYMDGLAAMWLQAYRQTHPGVNWQAFRAAVQEEFGPEEFEVQMHHFVQLRYTGSVQEYRQQFETAMYHLVALDPTLSSKFFISQFLIGLKDELRLGVRLQAPTSITRAAVFARI</sequence>
<evidence type="ECO:0000313" key="3">
    <source>
        <dbReference type="Proteomes" id="UP000015105"/>
    </source>
</evidence>
<dbReference type="InterPro" id="IPR005162">
    <property type="entry name" value="Retrotrans_gag_dom"/>
</dbReference>
<proteinExistence type="predicted"/>
<evidence type="ECO:0000259" key="1">
    <source>
        <dbReference type="Pfam" id="PF03732"/>
    </source>
</evidence>
<dbReference type="Gramene" id="AET5Gv20308400.1">
    <property type="protein sequence ID" value="AET5Gv20308400.1"/>
    <property type="gene ID" value="AET5Gv20308400"/>
</dbReference>
<name>A0A453K678_AEGTS</name>
<protein>
    <recommendedName>
        <fullName evidence="1">Retrotransposon gag domain-containing protein</fullName>
    </recommendedName>
</protein>
<evidence type="ECO:0000313" key="2">
    <source>
        <dbReference type="EnsemblPlants" id="AET5Gv20308400.1"/>
    </source>
</evidence>
<dbReference type="Pfam" id="PF03732">
    <property type="entry name" value="Retrotrans_gag"/>
    <property type="match status" value="1"/>
</dbReference>
<reference evidence="2" key="4">
    <citation type="submission" date="2019-03" db="UniProtKB">
        <authorList>
            <consortium name="EnsemblPlants"/>
        </authorList>
    </citation>
    <scope>IDENTIFICATION</scope>
</reference>
<reference evidence="3" key="2">
    <citation type="journal article" date="2017" name="Nat. Plants">
        <title>The Aegilops tauschii genome reveals multiple impacts of transposons.</title>
        <authorList>
            <person name="Zhao G."/>
            <person name="Zou C."/>
            <person name="Li K."/>
            <person name="Wang K."/>
            <person name="Li T."/>
            <person name="Gao L."/>
            <person name="Zhang X."/>
            <person name="Wang H."/>
            <person name="Yang Z."/>
            <person name="Liu X."/>
            <person name="Jiang W."/>
            <person name="Mao L."/>
            <person name="Kong X."/>
            <person name="Jiao Y."/>
            <person name="Jia J."/>
        </authorList>
    </citation>
    <scope>NUCLEOTIDE SEQUENCE [LARGE SCALE GENOMIC DNA]</scope>
    <source>
        <strain evidence="3">cv. AL8/78</strain>
    </source>
</reference>
<dbReference type="EnsemblPlants" id="AET5Gv20308400.1">
    <property type="protein sequence ID" value="AET5Gv20308400.1"/>
    <property type="gene ID" value="AET5Gv20308400"/>
</dbReference>
<dbReference type="STRING" id="200361.A0A453K678"/>
<organism evidence="2 3">
    <name type="scientific">Aegilops tauschii subsp. strangulata</name>
    <name type="common">Goatgrass</name>
    <dbReference type="NCBI Taxonomy" id="200361"/>
    <lineage>
        <taxon>Eukaryota</taxon>
        <taxon>Viridiplantae</taxon>
        <taxon>Streptophyta</taxon>
        <taxon>Embryophyta</taxon>
        <taxon>Tracheophyta</taxon>
        <taxon>Spermatophyta</taxon>
        <taxon>Magnoliopsida</taxon>
        <taxon>Liliopsida</taxon>
        <taxon>Poales</taxon>
        <taxon>Poaceae</taxon>
        <taxon>BOP clade</taxon>
        <taxon>Pooideae</taxon>
        <taxon>Triticodae</taxon>
        <taxon>Triticeae</taxon>
        <taxon>Triticinae</taxon>
        <taxon>Aegilops</taxon>
    </lineage>
</organism>